<evidence type="ECO:0000313" key="2">
    <source>
        <dbReference type="Proteomes" id="UP000006263"/>
    </source>
</evidence>
<protein>
    <submittedName>
        <fullName evidence="1">Uncharacterized protein</fullName>
    </submittedName>
</protein>
<reference evidence="1 2" key="1">
    <citation type="journal article" date="2017" name="Antonie Van Leeuwenhoek">
        <title>Rhizobium rhizosphaerae sp. nov., a novel species isolated from rice rhizosphere.</title>
        <authorList>
            <person name="Zhao J.J."/>
            <person name="Zhang J."/>
            <person name="Zhang R.J."/>
            <person name="Zhang C.W."/>
            <person name="Yin H.Q."/>
            <person name="Zhang X.X."/>
        </authorList>
    </citation>
    <scope>NUCLEOTIDE SEQUENCE [LARGE SCALE GENOMIC DNA]</scope>
    <source>
        <strain evidence="1 2">KMM 241</strain>
    </source>
</reference>
<accession>K6YIC8</accession>
<gene>
    <name evidence="1" type="ORF">GMES_1442</name>
</gene>
<name>K6YIC8_9ALTE</name>
<proteinExistence type="predicted"/>
<dbReference type="AlphaFoldDB" id="K6YIC8"/>
<evidence type="ECO:0000313" key="1">
    <source>
        <dbReference type="EMBL" id="GAC23741.1"/>
    </source>
</evidence>
<sequence>MLEQHAIAGAKGWLPQCIYNTAYYFFISDFLLFADPLLLQTISSKQISDLRCISQMLSPSPQVPLI</sequence>
<organism evidence="1 2">
    <name type="scientific">Paraglaciecola mesophila KMM 241</name>
    <dbReference type="NCBI Taxonomy" id="1128912"/>
    <lineage>
        <taxon>Bacteria</taxon>
        <taxon>Pseudomonadati</taxon>
        <taxon>Pseudomonadota</taxon>
        <taxon>Gammaproteobacteria</taxon>
        <taxon>Alteromonadales</taxon>
        <taxon>Alteromonadaceae</taxon>
        <taxon>Paraglaciecola</taxon>
    </lineage>
</organism>
<comment type="caution">
    <text evidence="1">The sequence shown here is derived from an EMBL/GenBank/DDBJ whole genome shotgun (WGS) entry which is preliminary data.</text>
</comment>
<dbReference type="Proteomes" id="UP000006263">
    <property type="component" value="Unassembled WGS sequence"/>
</dbReference>
<dbReference type="EMBL" id="BAEP01000029">
    <property type="protein sequence ID" value="GAC23741.1"/>
    <property type="molecule type" value="Genomic_DNA"/>
</dbReference>